<feature type="transmembrane region" description="Helical" evidence="1">
    <location>
        <begin position="41"/>
        <end position="60"/>
    </location>
</feature>
<name>A0A9Y2AIZ8_9FIRM</name>
<keyword evidence="1" id="KW-0472">Membrane</keyword>
<protein>
    <submittedName>
        <fullName evidence="2">AzlD domain-containing protein</fullName>
    </submittedName>
</protein>
<feature type="transmembrane region" description="Helical" evidence="1">
    <location>
        <begin position="7"/>
        <end position="29"/>
    </location>
</feature>
<sequence>MMSTTEIMYCILGMCIVSYIPRALPPFILARVSLSPVVERWLRYVPTSIFGALVFSEIFINGDHLNLSLNNINLLASLIVLVVSLKTKSLAKSIVTGILVYWILTNFI</sequence>
<dbReference type="RefSeq" id="WP_147666669.1">
    <property type="nucleotide sequence ID" value="NZ_CP120678.1"/>
</dbReference>
<accession>A0A9Y2AIZ8</accession>
<dbReference type="InterPro" id="IPR008407">
    <property type="entry name" value="Brnchd-chn_aa_trnsp_AzlD"/>
</dbReference>
<evidence type="ECO:0000313" key="3">
    <source>
        <dbReference type="Proteomes" id="UP001243623"/>
    </source>
</evidence>
<dbReference type="EMBL" id="CP120678">
    <property type="protein sequence ID" value="WIW71202.1"/>
    <property type="molecule type" value="Genomic_DNA"/>
</dbReference>
<evidence type="ECO:0000313" key="2">
    <source>
        <dbReference type="EMBL" id="WIW71202.1"/>
    </source>
</evidence>
<dbReference type="Pfam" id="PF05437">
    <property type="entry name" value="AzlD"/>
    <property type="match status" value="1"/>
</dbReference>
<keyword evidence="1" id="KW-0812">Transmembrane</keyword>
<proteinExistence type="predicted"/>
<dbReference type="Proteomes" id="UP001243623">
    <property type="component" value="Chromosome"/>
</dbReference>
<gene>
    <name evidence="2" type="ORF">P3F81_02400</name>
</gene>
<reference evidence="2" key="1">
    <citation type="submission" date="2023-03" db="EMBL/GenBank/DDBJ databases">
        <title>Selenobaculum gbiensis gen. nov. sp. nov., a new bacterium isolated from the gut microbiota of IBD patient.</title>
        <authorList>
            <person name="Yeo S."/>
            <person name="Park H."/>
            <person name="Huh C.S."/>
        </authorList>
    </citation>
    <scope>NUCLEOTIDE SEQUENCE</scope>
    <source>
        <strain evidence="2">ICN-92133</strain>
    </source>
</reference>
<keyword evidence="3" id="KW-1185">Reference proteome</keyword>
<keyword evidence="1" id="KW-1133">Transmembrane helix</keyword>
<feature type="transmembrane region" description="Helical" evidence="1">
    <location>
        <begin position="67"/>
        <end position="84"/>
    </location>
</feature>
<organism evidence="2 3">
    <name type="scientific">Selenobaculum gibii</name>
    <dbReference type="NCBI Taxonomy" id="3054208"/>
    <lineage>
        <taxon>Bacteria</taxon>
        <taxon>Bacillati</taxon>
        <taxon>Bacillota</taxon>
        <taxon>Negativicutes</taxon>
        <taxon>Selenomonadales</taxon>
        <taxon>Selenomonadaceae</taxon>
        <taxon>Selenobaculum</taxon>
    </lineage>
</organism>
<dbReference type="AlphaFoldDB" id="A0A9Y2AIZ8"/>
<evidence type="ECO:0000256" key="1">
    <source>
        <dbReference type="SAM" id="Phobius"/>
    </source>
</evidence>
<dbReference type="KEGG" id="sgbi:P3F81_02400"/>